<keyword evidence="2" id="KW-0238">DNA-binding</keyword>
<reference evidence="7" key="1">
    <citation type="journal article" date="2019" name="Int. J. Syst. Evol. Microbiol.">
        <title>The Global Catalogue of Microorganisms (GCM) 10K type strain sequencing project: providing services to taxonomists for standard genome sequencing and annotation.</title>
        <authorList>
            <consortium name="The Broad Institute Genomics Platform"/>
            <consortium name="The Broad Institute Genome Sequencing Center for Infectious Disease"/>
            <person name="Wu L."/>
            <person name="Ma J."/>
        </authorList>
    </citation>
    <scope>NUCLEOTIDE SEQUENCE [LARGE SCALE GENOMIC DNA]</scope>
    <source>
        <strain evidence="7">JCM 16545</strain>
    </source>
</reference>
<dbReference type="PANTHER" id="PTHR43214">
    <property type="entry name" value="TWO-COMPONENT RESPONSE REGULATOR"/>
    <property type="match status" value="1"/>
</dbReference>
<evidence type="ECO:0000256" key="3">
    <source>
        <dbReference type="PROSITE-ProRule" id="PRU00169"/>
    </source>
</evidence>
<evidence type="ECO:0000259" key="5">
    <source>
        <dbReference type="PROSITE" id="PS50110"/>
    </source>
</evidence>
<proteinExistence type="predicted"/>
<evidence type="ECO:0000313" key="6">
    <source>
        <dbReference type="EMBL" id="MFD2275819.1"/>
    </source>
</evidence>
<dbReference type="PRINTS" id="PR00038">
    <property type="entry name" value="HTHLUXR"/>
</dbReference>
<dbReference type="Pfam" id="PF00072">
    <property type="entry name" value="Response_reg"/>
    <property type="match status" value="1"/>
</dbReference>
<evidence type="ECO:0000313" key="7">
    <source>
        <dbReference type="Proteomes" id="UP001597297"/>
    </source>
</evidence>
<comment type="caution">
    <text evidence="6">The sequence shown here is derived from an EMBL/GenBank/DDBJ whole genome shotgun (WGS) entry which is preliminary data.</text>
</comment>
<keyword evidence="1 3" id="KW-0597">Phosphoprotein</keyword>
<dbReference type="InterPro" id="IPR058245">
    <property type="entry name" value="NreC/VraR/RcsB-like_REC"/>
</dbReference>
<dbReference type="SUPFAM" id="SSF46894">
    <property type="entry name" value="C-terminal effector domain of the bipartite response regulators"/>
    <property type="match status" value="1"/>
</dbReference>
<evidence type="ECO:0000256" key="1">
    <source>
        <dbReference type="ARBA" id="ARBA00022553"/>
    </source>
</evidence>
<dbReference type="InterPro" id="IPR000792">
    <property type="entry name" value="Tscrpt_reg_LuxR_C"/>
</dbReference>
<dbReference type="InterPro" id="IPR016032">
    <property type="entry name" value="Sig_transdc_resp-reg_C-effctor"/>
</dbReference>
<dbReference type="RefSeq" id="WP_377095186.1">
    <property type="nucleotide sequence ID" value="NZ_JBHSJM010000001.1"/>
</dbReference>
<feature type="domain" description="HTH luxR-type" evidence="4">
    <location>
        <begin position="150"/>
        <end position="215"/>
    </location>
</feature>
<gene>
    <name evidence="6" type="ORF">ACFSQZ_05010</name>
</gene>
<dbReference type="CDD" id="cd06170">
    <property type="entry name" value="LuxR_C_like"/>
    <property type="match status" value="1"/>
</dbReference>
<keyword evidence="7" id="KW-1185">Reference proteome</keyword>
<dbReference type="SUPFAM" id="SSF52172">
    <property type="entry name" value="CheY-like"/>
    <property type="match status" value="1"/>
</dbReference>
<dbReference type="PROSITE" id="PS50110">
    <property type="entry name" value="RESPONSE_REGULATORY"/>
    <property type="match status" value="1"/>
</dbReference>
<dbReference type="Proteomes" id="UP001597297">
    <property type="component" value="Unassembled WGS sequence"/>
</dbReference>
<dbReference type="PANTHER" id="PTHR43214:SF42">
    <property type="entry name" value="TRANSCRIPTIONAL REGULATORY PROTEIN DESR"/>
    <property type="match status" value="1"/>
</dbReference>
<feature type="domain" description="Response regulatory" evidence="5">
    <location>
        <begin position="6"/>
        <end position="126"/>
    </location>
</feature>
<feature type="modified residue" description="4-aspartylphosphate" evidence="3">
    <location>
        <position position="61"/>
    </location>
</feature>
<dbReference type="Gene3D" id="3.40.50.2300">
    <property type="match status" value="1"/>
</dbReference>
<sequence>MSQTIRISIVEDHPEFRDTVELVLGIQTDLEIVSQFGNAELALRSLKECEASSKLDILLLDLNLPGMTGLEAIPWFRTYAPHLKIIVLSQSEQEADVLEAIGCGAHGYLLKSTTLNALAGAIREVHRGGAVVEPQMAQYLLKTLRKDKSPVVENMTISEREHEVLTLIADGHSQKEIAERLEISVYTVTDHLKHIYMKLGVKNAPQAVAKGYTQGLLGEGN</sequence>
<evidence type="ECO:0000256" key="2">
    <source>
        <dbReference type="ARBA" id="ARBA00023125"/>
    </source>
</evidence>
<dbReference type="SMART" id="SM00421">
    <property type="entry name" value="HTH_LUXR"/>
    <property type="match status" value="1"/>
</dbReference>
<protein>
    <submittedName>
        <fullName evidence="6">Response regulator</fullName>
    </submittedName>
</protein>
<dbReference type="Pfam" id="PF00196">
    <property type="entry name" value="GerE"/>
    <property type="match status" value="1"/>
</dbReference>
<organism evidence="6 7">
    <name type="scientific">Rubritalea spongiae</name>
    <dbReference type="NCBI Taxonomy" id="430797"/>
    <lineage>
        <taxon>Bacteria</taxon>
        <taxon>Pseudomonadati</taxon>
        <taxon>Verrucomicrobiota</taxon>
        <taxon>Verrucomicrobiia</taxon>
        <taxon>Verrucomicrobiales</taxon>
        <taxon>Rubritaleaceae</taxon>
        <taxon>Rubritalea</taxon>
    </lineage>
</organism>
<evidence type="ECO:0000259" key="4">
    <source>
        <dbReference type="PROSITE" id="PS50043"/>
    </source>
</evidence>
<accession>A0ABW5E5U1</accession>
<name>A0ABW5E5U1_9BACT</name>
<dbReference type="CDD" id="cd17535">
    <property type="entry name" value="REC_NarL-like"/>
    <property type="match status" value="1"/>
</dbReference>
<dbReference type="InterPro" id="IPR001789">
    <property type="entry name" value="Sig_transdc_resp-reg_receiver"/>
</dbReference>
<dbReference type="SMART" id="SM00448">
    <property type="entry name" value="REC"/>
    <property type="match status" value="1"/>
</dbReference>
<dbReference type="PROSITE" id="PS50043">
    <property type="entry name" value="HTH_LUXR_2"/>
    <property type="match status" value="1"/>
</dbReference>
<dbReference type="InterPro" id="IPR011006">
    <property type="entry name" value="CheY-like_superfamily"/>
</dbReference>
<dbReference type="InterPro" id="IPR039420">
    <property type="entry name" value="WalR-like"/>
</dbReference>
<dbReference type="EMBL" id="JBHUJC010000013">
    <property type="protein sequence ID" value="MFD2275819.1"/>
    <property type="molecule type" value="Genomic_DNA"/>
</dbReference>